<dbReference type="PANTHER" id="PTHR47447">
    <property type="entry name" value="OS03G0856100 PROTEIN"/>
    <property type="match status" value="1"/>
</dbReference>
<evidence type="ECO:0000313" key="6">
    <source>
        <dbReference type="Proteomes" id="UP000009170"/>
    </source>
</evidence>
<dbReference type="EMBL" id="CAID01000017">
    <property type="protein sequence ID" value="CEG00519.1"/>
    <property type="molecule type" value="Genomic_DNA"/>
</dbReference>
<dbReference type="AlphaFoldDB" id="A0A096P8B4"/>
<evidence type="ECO:0000256" key="4">
    <source>
        <dbReference type="SAM" id="MobiDB-lite"/>
    </source>
</evidence>
<feature type="repeat" description="PPR" evidence="3">
    <location>
        <begin position="539"/>
        <end position="573"/>
    </location>
</feature>
<reference evidence="5 6" key="2">
    <citation type="journal article" date="2014" name="BMC Genomics">
        <title>An improved genome of the model marine alga Ostreococcus tauri unfolds by assessing Illumina de novo assemblies.</title>
        <authorList>
            <person name="Blanc-Mathieu R."/>
            <person name="Verhelst B."/>
            <person name="Derelle E."/>
            <person name="Rombauts S."/>
            <person name="Bouget F.Y."/>
            <person name="Carre I."/>
            <person name="Chateau A."/>
            <person name="Eyre-Walker A."/>
            <person name="Grimsley N."/>
            <person name="Moreau H."/>
            <person name="Piegu B."/>
            <person name="Rivals E."/>
            <person name="Schackwitz W."/>
            <person name="Van de Peer Y."/>
            <person name="Piganeau G."/>
        </authorList>
    </citation>
    <scope>NUCLEOTIDE SEQUENCE [LARGE SCALE GENOMIC DNA]</scope>
    <source>
        <strain evidence="6">OTTH 0595 / CCAP 157/2 / RCC745</strain>
    </source>
</reference>
<dbReference type="PROSITE" id="PS51375">
    <property type="entry name" value="PPR"/>
    <property type="match status" value="6"/>
</dbReference>
<keyword evidence="6" id="KW-1185">Reference proteome</keyword>
<evidence type="ECO:0000256" key="1">
    <source>
        <dbReference type="ARBA" id="ARBA00007626"/>
    </source>
</evidence>
<dbReference type="Pfam" id="PF01535">
    <property type="entry name" value="PPR"/>
    <property type="match status" value="1"/>
</dbReference>
<comment type="caution">
    <text evidence="5">The sequence shown here is derived from an EMBL/GenBank/DDBJ whole genome shotgun (WGS) entry which is preliminary data.</text>
</comment>
<dbReference type="NCBIfam" id="TIGR00756">
    <property type="entry name" value="PPR"/>
    <property type="match status" value="6"/>
</dbReference>
<dbReference type="STRING" id="70448.A0A096P8B4"/>
<dbReference type="KEGG" id="ota:OT_ostta17g00500"/>
<gene>
    <name evidence="5" type="ORF">OT_ostta17g00500</name>
</gene>
<feature type="region of interest" description="Disordered" evidence="4">
    <location>
        <begin position="16"/>
        <end position="52"/>
    </location>
</feature>
<dbReference type="InterPro" id="IPR002885">
    <property type="entry name" value="PPR_rpt"/>
</dbReference>
<keyword evidence="2" id="KW-0677">Repeat</keyword>
<dbReference type="PANTHER" id="PTHR47447:SF17">
    <property type="entry name" value="OS12G0638900 PROTEIN"/>
    <property type="match status" value="1"/>
</dbReference>
<protein>
    <submittedName>
        <fullName evidence="5">Pentatricopeptide repeat</fullName>
    </submittedName>
</protein>
<dbReference type="GeneID" id="9838022"/>
<sequence>MRAALARARAHVDRASSHAFASSSASRGRSKAPPLRVNASNADVTPPTNAKDASSDALLRALASVNAVASGNRKAFDAVDARAIASALDALVGDFAGERGRDGGGRAERDGDETVPRARAREGDSEARVRVKRACALIREVERACLEVGCKTCVSPNALERVCRLGCSLKNDIDVTLAVTRAFYSIAKKGKGATSVAHATLRTYTDVIAALSRCAAEARANGSARATPSPVEVWLMLRATPLRLDGAAFAAGVSAYVSEGRVEEAERVLRDMTAEGVRAGPRLFNTLIAGYGREKNLRGVEASSMTMRTLGVTPNQATWGAKVFAYVSCDRLDLAMNALDQGVRFSPRVERRPGVQAYTSLVQGLSRSGRLIEADEVLRRMSRDGVKPNVYTYSTLIDGFVRASQIGLAETALEEMRRAKIKPNVVTYNSLLKGVLSGAGGPAARTDEMLSRAKDVFERMRADGIPPDLVSYNTLIDACINAGAPAEAWNILREISESGLRPNIVTYTTLLKYVVEVGDHSATSWIVAELEKDLTVVEDVGVYNCLINAYARQGDMARAMETMETMRAKKIAPDISTYGALTNGYVRVGNVREALSLYESCSKTDGLTPDARMRKSLVYGCGLQGMSDVADCIIADLQATGVAGAREAKSLRFVLKASSEAKAAGAGGRVRAKRPPVQTRRAAAATRRARAINAESPTVSPETFASARASRAAREAPLEWNRGLEMWKFWLGLPNNYYYGDVAIDDDRRPSAPPDETAATDTC</sequence>
<evidence type="ECO:0000256" key="2">
    <source>
        <dbReference type="ARBA" id="ARBA00022737"/>
    </source>
</evidence>
<feature type="compositionally biased region" description="Low complexity" evidence="4">
    <location>
        <begin position="17"/>
        <end position="27"/>
    </location>
</feature>
<name>A0A096P8B4_OSTTA</name>
<comment type="similarity">
    <text evidence="1">Belongs to the PPR family. P subfamily.</text>
</comment>
<evidence type="ECO:0000256" key="3">
    <source>
        <dbReference type="PROSITE-ProRule" id="PRU00708"/>
    </source>
</evidence>
<feature type="repeat" description="PPR" evidence="3">
    <location>
        <begin position="354"/>
        <end position="388"/>
    </location>
</feature>
<feature type="region of interest" description="Disordered" evidence="4">
    <location>
        <begin position="99"/>
        <end position="123"/>
    </location>
</feature>
<organism evidence="5 6">
    <name type="scientific">Ostreococcus tauri</name>
    <name type="common">Marine green alga</name>
    <dbReference type="NCBI Taxonomy" id="70448"/>
    <lineage>
        <taxon>Eukaryota</taxon>
        <taxon>Viridiplantae</taxon>
        <taxon>Chlorophyta</taxon>
        <taxon>Mamiellophyceae</taxon>
        <taxon>Mamiellales</taxon>
        <taxon>Bathycoccaceae</taxon>
        <taxon>Ostreococcus</taxon>
    </lineage>
</organism>
<dbReference type="OrthoDB" id="822380at2759"/>
<feature type="repeat" description="PPR" evidence="3">
    <location>
        <begin position="574"/>
        <end position="609"/>
    </location>
</feature>
<accession>A0A096P8B4</accession>
<feature type="compositionally biased region" description="Polar residues" evidence="4">
    <location>
        <begin position="38"/>
        <end position="48"/>
    </location>
</feature>
<feature type="repeat" description="PPR" evidence="3">
    <location>
        <begin position="245"/>
        <end position="279"/>
    </location>
</feature>
<dbReference type="InParanoid" id="A0A096P8B4"/>
<dbReference type="Pfam" id="PF13041">
    <property type="entry name" value="PPR_2"/>
    <property type="match status" value="2"/>
</dbReference>
<feature type="repeat" description="PPR" evidence="3">
    <location>
        <begin position="468"/>
        <end position="502"/>
    </location>
</feature>
<dbReference type="Gene3D" id="1.25.40.10">
    <property type="entry name" value="Tetratricopeptide repeat domain"/>
    <property type="match status" value="4"/>
</dbReference>
<dbReference type="RefSeq" id="XP_022840420.1">
    <property type="nucleotide sequence ID" value="XM_022983924.1"/>
</dbReference>
<feature type="repeat" description="PPR" evidence="3">
    <location>
        <begin position="389"/>
        <end position="423"/>
    </location>
</feature>
<dbReference type="Pfam" id="PF13812">
    <property type="entry name" value="PPR_3"/>
    <property type="match status" value="1"/>
</dbReference>
<evidence type="ECO:0000313" key="5">
    <source>
        <dbReference type="EMBL" id="CEG00519.1"/>
    </source>
</evidence>
<reference evidence="6" key="1">
    <citation type="journal article" date="2006" name="Proc. Natl. Acad. Sci. U.S.A.">
        <title>Genome analysis of the smallest free-living eukaryote Ostreococcus tauri unveils many unique features.</title>
        <authorList>
            <person name="Derelle E."/>
            <person name="Ferraz C."/>
            <person name="Rombauts S."/>
            <person name="Rouze P."/>
            <person name="Worden A.Z."/>
            <person name="Robbens S."/>
            <person name="Partensky F."/>
            <person name="Degroeve S."/>
            <person name="Echeynie S."/>
            <person name="Cooke R."/>
            <person name="Saeys Y."/>
            <person name="Wuyts J."/>
            <person name="Jabbari K."/>
            <person name="Bowler C."/>
            <person name="Panaud O."/>
            <person name="Piegu B."/>
            <person name="Ball S.G."/>
            <person name="Ral J.-P."/>
            <person name="Bouget F.-Y."/>
            <person name="Piganeau G."/>
            <person name="De Baets B."/>
            <person name="Picard A."/>
            <person name="Delseny M."/>
            <person name="Demaille J."/>
            <person name="Van de Peer Y."/>
            <person name="Moreau H."/>
        </authorList>
    </citation>
    <scope>NUCLEOTIDE SEQUENCE [LARGE SCALE GENOMIC DNA]</scope>
    <source>
        <strain evidence="6">OTTH 0595 / CCAP 157/2 / RCC745</strain>
    </source>
</reference>
<proteinExistence type="inferred from homology"/>
<dbReference type="Proteomes" id="UP000009170">
    <property type="component" value="Unassembled WGS sequence"/>
</dbReference>
<dbReference type="InterPro" id="IPR011990">
    <property type="entry name" value="TPR-like_helical_dom_sf"/>
</dbReference>